<evidence type="ECO:0000313" key="9">
    <source>
        <dbReference type="Proteomes" id="UP000789342"/>
    </source>
</evidence>
<keyword evidence="9" id="KW-1185">Reference proteome</keyword>
<keyword evidence="6" id="KW-0694">RNA-binding</keyword>
<dbReference type="EC" id="3.6.4.13" evidence="1"/>
<dbReference type="InterPro" id="IPR001650">
    <property type="entry name" value="Helicase_C-like"/>
</dbReference>
<keyword evidence="3" id="KW-0378">Hydrolase</keyword>
<dbReference type="InterPro" id="IPR027417">
    <property type="entry name" value="P-loop_NTPase"/>
</dbReference>
<dbReference type="Pfam" id="PF08152">
    <property type="entry name" value="GUCT"/>
    <property type="match status" value="1"/>
</dbReference>
<dbReference type="CDD" id="cd12937">
    <property type="entry name" value="GUCT_RH7_like"/>
    <property type="match status" value="1"/>
</dbReference>
<dbReference type="InterPro" id="IPR059027">
    <property type="entry name" value="DD_DDX21-DDX50"/>
</dbReference>
<evidence type="ECO:0000256" key="4">
    <source>
        <dbReference type="ARBA" id="ARBA00022806"/>
    </source>
</evidence>
<keyword evidence="5" id="KW-0067">ATP-binding</keyword>
<feature type="domain" description="Helicase C-terminal" evidence="7">
    <location>
        <begin position="1"/>
        <end position="133"/>
    </location>
</feature>
<keyword evidence="2" id="KW-0547">Nucleotide-binding</keyword>
<dbReference type="PANTHER" id="PTHR47963:SF8">
    <property type="entry name" value="ATP-DEPENDENT RNA HELICASE DEAD"/>
    <property type="match status" value="1"/>
</dbReference>
<dbReference type="Gene3D" id="3.40.50.300">
    <property type="entry name" value="P-loop containing nucleotide triphosphate hydrolases"/>
    <property type="match status" value="1"/>
</dbReference>
<dbReference type="Proteomes" id="UP000789342">
    <property type="component" value="Unassembled WGS sequence"/>
</dbReference>
<dbReference type="GO" id="GO:0005524">
    <property type="term" value="F:ATP binding"/>
    <property type="evidence" value="ECO:0007669"/>
    <property type="project" value="UniProtKB-KW"/>
</dbReference>
<dbReference type="SUPFAM" id="SSF54928">
    <property type="entry name" value="RNA-binding domain, RBD"/>
    <property type="match status" value="1"/>
</dbReference>
<keyword evidence="4" id="KW-0347">Helicase</keyword>
<dbReference type="EMBL" id="CAJVPV010012187">
    <property type="protein sequence ID" value="CAG8668211.1"/>
    <property type="molecule type" value="Genomic_DNA"/>
</dbReference>
<organism evidence="8 9">
    <name type="scientific">Acaulospora morrowiae</name>
    <dbReference type="NCBI Taxonomy" id="94023"/>
    <lineage>
        <taxon>Eukaryota</taxon>
        <taxon>Fungi</taxon>
        <taxon>Fungi incertae sedis</taxon>
        <taxon>Mucoromycota</taxon>
        <taxon>Glomeromycotina</taxon>
        <taxon>Glomeromycetes</taxon>
        <taxon>Diversisporales</taxon>
        <taxon>Acaulosporaceae</taxon>
        <taxon>Acaulospora</taxon>
    </lineage>
</organism>
<dbReference type="GO" id="GO:0003723">
    <property type="term" value="F:RNA binding"/>
    <property type="evidence" value="ECO:0007669"/>
    <property type="project" value="UniProtKB-KW"/>
</dbReference>
<proteinExistence type="predicted"/>
<dbReference type="Pfam" id="PF00271">
    <property type="entry name" value="Helicase_C"/>
    <property type="match status" value="1"/>
</dbReference>
<name>A0A9N9HBS5_9GLOM</name>
<gene>
    <name evidence="8" type="ORF">AMORRO_LOCUS10714</name>
</gene>
<dbReference type="Pfam" id="PF26142">
    <property type="entry name" value="DD_DDX21-DDX50"/>
    <property type="match status" value="1"/>
</dbReference>
<evidence type="ECO:0000259" key="7">
    <source>
        <dbReference type="PROSITE" id="PS51194"/>
    </source>
</evidence>
<dbReference type="GO" id="GO:0016787">
    <property type="term" value="F:hydrolase activity"/>
    <property type="evidence" value="ECO:0007669"/>
    <property type="project" value="UniProtKB-KW"/>
</dbReference>
<evidence type="ECO:0000256" key="2">
    <source>
        <dbReference type="ARBA" id="ARBA00022741"/>
    </source>
</evidence>
<dbReference type="PANTHER" id="PTHR47963">
    <property type="entry name" value="DEAD-BOX ATP-DEPENDENT RNA HELICASE 47, MITOCHONDRIAL"/>
    <property type="match status" value="1"/>
</dbReference>
<evidence type="ECO:0000256" key="6">
    <source>
        <dbReference type="ARBA" id="ARBA00022884"/>
    </source>
</evidence>
<evidence type="ECO:0000313" key="8">
    <source>
        <dbReference type="EMBL" id="CAG8668211.1"/>
    </source>
</evidence>
<sequence>DPVLFFVILKMMQMLALNDKLKQDAQVLHGDIAQAQREITMKRFREGKFKCIICTDVLARGIDIPQVDLVINCEPPKDIETYVHRAGRTARAGRLGTAVTFFKPQEEYLLLNIQRRTGIVFQMVGPPQPQEIIAATANDVIKNIESVESTVVSYFHETAKELIASQGAVEALSAALAYMSGYAGGIKKRSLMSAVEGYTTLLFRFTYPIRHSSYVRNIFRNHYPQLSEDSIKAFKLTKDMQGVVFDISSDKLEIGKDGEIVLAGKPWANSKTTTLEIAKELPELQE</sequence>
<protein>
    <recommendedName>
        <fullName evidence="1">RNA helicase</fullName>
        <ecNumber evidence="1">3.6.4.13</ecNumber>
    </recommendedName>
</protein>
<accession>A0A9N9HBS5</accession>
<dbReference type="CDD" id="cd18787">
    <property type="entry name" value="SF2_C_DEAD"/>
    <property type="match status" value="1"/>
</dbReference>
<dbReference type="AlphaFoldDB" id="A0A9N9HBS5"/>
<dbReference type="SUPFAM" id="SSF52540">
    <property type="entry name" value="P-loop containing nucleoside triphosphate hydrolases"/>
    <property type="match status" value="1"/>
</dbReference>
<comment type="caution">
    <text evidence="8">The sequence shown here is derived from an EMBL/GenBank/DDBJ whole genome shotgun (WGS) entry which is preliminary data.</text>
</comment>
<dbReference type="InterPro" id="IPR050547">
    <property type="entry name" value="DEAD_box_RNA_helicases"/>
</dbReference>
<dbReference type="OrthoDB" id="4255at2759"/>
<feature type="non-terminal residue" evidence="8">
    <location>
        <position position="286"/>
    </location>
</feature>
<dbReference type="InterPro" id="IPR012562">
    <property type="entry name" value="GUCT"/>
</dbReference>
<dbReference type="Gene3D" id="3.30.70.2280">
    <property type="match status" value="1"/>
</dbReference>
<dbReference type="PROSITE" id="PS51194">
    <property type="entry name" value="HELICASE_CTER"/>
    <property type="match status" value="1"/>
</dbReference>
<evidence type="ECO:0000256" key="3">
    <source>
        <dbReference type="ARBA" id="ARBA00022801"/>
    </source>
</evidence>
<evidence type="ECO:0000256" key="5">
    <source>
        <dbReference type="ARBA" id="ARBA00022840"/>
    </source>
</evidence>
<dbReference type="GO" id="GO:0003724">
    <property type="term" value="F:RNA helicase activity"/>
    <property type="evidence" value="ECO:0007669"/>
    <property type="project" value="UniProtKB-EC"/>
</dbReference>
<dbReference type="InterPro" id="IPR035979">
    <property type="entry name" value="RBD_domain_sf"/>
</dbReference>
<dbReference type="SMART" id="SM00490">
    <property type="entry name" value="HELICc"/>
    <property type="match status" value="1"/>
</dbReference>
<reference evidence="8" key="1">
    <citation type="submission" date="2021-06" db="EMBL/GenBank/DDBJ databases">
        <authorList>
            <person name="Kallberg Y."/>
            <person name="Tangrot J."/>
            <person name="Rosling A."/>
        </authorList>
    </citation>
    <scope>NUCLEOTIDE SEQUENCE</scope>
    <source>
        <strain evidence="8">CL551</strain>
    </source>
</reference>
<evidence type="ECO:0000256" key="1">
    <source>
        <dbReference type="ARBA" id="ARBA00012552"/>
    </source>
</evidence>